<evidence type="ECO:0000313" key="3">
    <source>
        <dbReference type="Proteomes" id="UP001208570"/>
    </source>
</evidence>
<name>A0AAD9KFV2_9ANNE</name>
<evidence type="ECO:0000313" key="2">
    <source>
        <dbReference type="EMBL" id="KAK2170517.1"/>
    </source>
</evidence>
<comment type="caution">
    <text evidence="2">The sequence shown here is derived from an EMBL/GenBank/DDBJ whole genome shotgun (WGS) entry which is preliminary data.</text>
</comment>
<dbReference type="PANTHER" id="PTHR11220:SF1">
    <property type="entry name" value="HEME-BINDING PROTEIN 2"/>
    <property type="match status" value="1"/>
</dbReference>
<proteinExistence type="inferred from homology"/>
<dbReference type="InterPro" id="IPR011256">
    <property type="entry name" value="Reg_factor_effector_dom_sf"/>
</dbReference>
<dbReference type="Pfam" id="PF04832">
    <property type="entry name" value="SOUL"/>
    <property type="match status" value="1"/>
</dbReference>
<dbReference type="Gene3D" id="3.20.80.10">
    <property type="entry name" value="Regulatory factor, effector binding domain"/>
    <property type="match status" value="1"/>
</dbReference>
<dbReference type="PANTHER" id="PTHR11220">
    <property type="entry name" value="HEME-BINDING PROTEIN-RELATED"/>
    <property type="match status" value="1"/>
</dbReference>
<dbReference type="Proteomes" id="UP001208570">
    <property type="component" value="Unassembled WGS sequence"/>
</dbReference>
<dbReference type="EMBL" id="JAODUP010000002">
    <property type="protein sequence ID" value="KAK2170517.1"/>
    <property type="molecule type" value="Genomic_DNA"/>
</dbReference>
<sequence length="181" mass="21476">MEELVHESLDTTLEYEERHYGDTWWAKTTLTVTGQLDLIHHVTEGLARLKRYREGLNQKQENIAEKLPVLLRVQCDGDDCEQNRFVLYQYIGDGSNADPPNSTVDSVNVEKWMAFEAFVRPFEHLEEDDNFISEARNLRAFLAEFHVGCYYYDDFYYLANYDGVENLWKQRNEIWFIKQTD</sequence>
<reference evidence="2" key="1">
    <citation type="journal article" date="2023" name="Mol. Biol. Evol.">
        <title>Third-Generation Sequencing Reveals the Adaptive Role of the Epigenome in Three Deep-Sea Polychaetes.</title>
        <authorList>
            <person name="Perez M."/>
            <person name="Aroh O."/>
            <person name="Sun Y."/>
            <person name="Lan Y."/>
            <person name="Juniper S.K."/>
            <person name="Young C.R."/>
            <person name="Angers B."/>
            <person name="Qian P.Y."/>
        </authorList>
    </citation>
    <scope>NUCLEOTIDE SEQUENCE</scope>
    <source>
        <strain evidence="2">P08H-3</strain>
    </source>
</reference>
<dbReference type="SUPFAM" id="SSF55136">
    <property type="entry name" value="Probable bacterial effector-binding domain"/>
    <property type="match status" value="1"/>
</dbReference>
<comment type="similarity">
    <text evidence="1">Belongs to the HEBP family.</text>
</comment>
<protein>
    <submittedName>
        <fullName evidence="2">Uncharacterized protein</fullName>
    </submittedName>
</protein>
<gene>
    <name evidence="2" type="ORF">LSH36_2g01064</name>
</gene>
<dbReference type="GO" id="GO:0020037">
    <property type="term" value="F:heme binding"/>
    <property type="evidence" value="ECO:0007669"/>
    <property type="project" value="TreeGrafter"/>
</dbReference>
<keyword evidence="3" id="KW-1185">Reference proteome</keyword>
<dbReference type="AlphaFoldDB" id="A0AAD9KFV2"/>
<dbReference type="InterPro" id="IPR006917">
    <property type="entry name" value="SOUL_heme-bd"/>
</dbReference>
<accession>A0AAD9KFV2</accession>
<organism evidence="2 3">
    <name type="scientific">Paralvinella palmiformis</name>
    <dbReference type="NCBI Taxonomy" id="53620"/>
    <lineage>
        <taxon>Eukaryota</taxon>
        <taxon>Metazoa</taxon>
        <taxon>Spiralia</taxon>
        <taxon>Lophotrochozoa</taxon>
        <taxon>Annelida</taxon>
        <taxon>Polychaeta</taxon>
        <taxon>Sedentaria</taxon>
        <taxon>Canalipalpata</taxon>
        <taxon>Terebellida</taxon>
        <taxon>Terebelliformia</taxon>
        <taxon>Alvinellidae</taxon>
        <taxon>Paralvinella</taxon>
    </lineage>
</organism>
<evidence type="ECO:0000256" key="1">
    <source>
        <dbReference type="ARBA" id="ARBA00009817"/>
    </source>
</evidence>